<name>A0A1D1W1S3_RAMVA</name>
<protein>
    <recommendedName>
        <fullName evidence="3">GRAM domain-containing protein</fullName>
    </recommendedName>
</protein>
<evidence type="ECO:0000313" key="5">
    <source>
        <dbReference type="Proteomes" id="UP000186922"/>
    </source>
</evidence>
<dbReference type="Proteomes" id="UP000186922">
    <property type="component" value="Unassembled WGS sequence"/>
</dbReference>
<dbReference type="Pfam" id="PF02893">
    <property type="entry name" value="GRAM"/>
    <property type="match status" value="1"/>
</dbReference>
<dbReference type="InterPro" id="IPR004182">
    <property type="entry name" value="GRAM"/>
</dbReference>
<dbReference type="STRING" id="947166.A0A1D1W1S3"/>
<dbReference type="PANTHER" id="PTHR46645">
    <property type="entry name" value="GRAM DOMAIN-CONTAINING PROTEIN 2B-RELATED"/>
    <property type="match status" value="1"/>
</dbReference>
<reference evidence="4 5" key="1">
    <citation type="journal article" date="2016" name="Nat. Commun.">
        <title>Extremotolerant tardigrade genome and improved radiotolerance of human cultured cells by tardigrade-unique protein.</title>
        <authorList>
            <person name="Hashimoto T."/>
            <person name="Horikawa D.D."/>
            <person name="Saito Y."/>
            <person name="Kuwahara H."/>
            <person name="Kozuka-Hata H."/>
            <person name="Shin-I T."/>
            <person name="Minakuchi Y."/>
            <person name="Ohishi K."/>
            <person name="Motoyama A."/>
            <person name="Aizu T."/>
            <person name="Enomoto A."/>
            <person name="Kondo K."/>
            <person name="Tanaka S."/>
            <person name="Hara Y."/>
            <person name="Koshikawa S."/>
            <person name="Sagara H."/>
            <person name="Miura T."/>
            <person name="Yokobori S."/>
            <person name="Miyagawa K."/>
            <person name="Suzuki Y."/>
            <person name="Kubo T."/>
            <person name="Oyama M."/>
            <person name="Kohara Y."/>
            <person name="Fujiyama A."/>
            <person name="Arakawa K."/>
            <person name="Katayama T."/>
            <person name="Toyoda A."/>
            <person name="Kunieda T."/>
        </authorList>
    </citation>
    <scope>NUCLEOTIDE SEQUENCE [LARGE SCALE GENOMIC DNA]</scope>
    <source>
        <strain evidence="4 5">YOKOZUNA-1</strain>
    </source>
</reference>
<dbReference type="Gene3D" id="2.30.29.30">
    <property type="entry name" value="Pleckstrin-homology domain (PH domain)/Phosphotyrosine-binding domain (PTB)"/>
    <property type="match status" value="1"/>
</dbReference>
<evidence type="ECO:0000256" key="1">
    <source>
        <dbReference type="SAM" id="MobiDB-lite"/>
    </source>
</evidence>
<keyword evidence="2" id="KW-0472">Membrane</keyword>
<feature type="domain" description="GRAM" evidence="3">
    <location>
        <begin position="43"/>
        <end position="152"/>
    </location>
</feature>
<evidence type="ECO:0000256" key="2">
    <source>
        <dbReference type="SAM" id="Phobius"/>
    </source>
</evidence>
<dbReference type="PANTHER" id="PTHR46645:SF1">
    <property type="entry name" value="GRAM DOMAIN-CONTAINING PROTEIN"/>
    <property type="match status" value="1"/>
</dbReference>
<evidence type="ECO:0000259" key="3">
    <source>
        <dbReference type="Pfam" id="PF02893"/>
    </source>
</evidence>
<dbReference type="InterPro" id="IPR011993">
    <property type="entry name" value="PH-like_dom_sf"/>
</dbReference>
<accession>A0A1D1W1S3</accession>
<proteinExistence type="predicted"/>
<comment type="caution">
    <text evidence="4">The sequence shown here is derived from an EMBL/GenBank/DDBJ whole genome shotgun (WGS) entry which is preliminary data.</text>
</comment>
<gene>
    <name evidence="4" type="primary">RvY_17328-1</name>
    <name evidence="4" type="synonym">RvY_17328.1</name>
    <name evidence="4" type="ORF">RvY_17328</name>
</gene>
<keyword evidence="2" id="KW-1133">Transmembrane helix</keyword>
<feature type="region of interest" description="Disordered" evidence="1">
    <location>
        <begin position="165"/>
        <end position="237"/>
    </location>
</feature>
<keyword evidence="5" id="KW-1185">Reference proteome</keyword>
<dbReference type="InterPro" id="IPR052633">
    <property type="entry name" value="GRAM_domain_protein_2B"/>
</dbReference>
<keyword evidence="2" id="KW-0812">Transmembrane</keyword>
<feature type="compositionally biased region" description="Polar residues" evidence="1">
    <location>
        <begin position="223"/>
        <end position="233"/>
    </location>
</feature>
<dbReference type="EMBL" id="BDGG01000015">
    <property type="protein sequence ID" value="GAV07502.1"/>
    <property type="molecule type" value="Genomic_DNA"/>
</dbReference>
<organism evidence="4 5">
    <name type="scientific">Ramazzottius varieornatus</name>
    <name type="common">Water bear</name>
    <name type="synonym">Tardigrade</name>
    <dbReference type="NCBI Taxonomy" id="947166"/>
    <lineage>
        <taxon>Eukaryota</taxon>
        <taxon>Metazoa</taxon>
        <taxon>Ecdysozoa</taxon>
        <taxon>Tardigrada</taxon>
        <taxon>Eutardigrada</taxon>
        <taxon>Parachela</taxon>
        <taxon>Hypsibioidea</taxon>
        <taxon>Ramazzottiidae</taxon>
        <taxon>Ramazzottius</taxon>
    </lineage>
</organism>
<sequence length="357" mass="39615">MFKGAIRSEMEEYDHFSPSQQLDYPPKVDSSGRTIVMGDRDAKFRSRFPEIAAYEYLQKFIPCVWRKDHSSRSLRGGLYLTENHIGFYCASKAGKLKEDERRLLIEIVTVTQVSKTRSMNVFPDSITIETAGGGRYVFAQIFSRNVVYKAICDLCGIQPTVDSRRGSLDPSAFGDMDDDRSSLDRQSLPNEKDRSASSSTSSTTPPDVRRMLSVVPEHEHTESGQPEVTSGQFHTPHVSRMNSRIEQHVVDIETDRALDTDEGIGLVTEPETSVIGQRIIWLLRVIAGLLVFTALVSVYRIVVSPAQPPLLNAGDDFMASFGEAKHATQALMGVAQRAQTFLQAVCDAHVQGKPAVS</sequence>
<dbReference type="OrthoDB" id="2162691at2759"/>
<dbReference type="AlphaFoldDB" id="A0A1D1W1S3"/>
<feature type="transmembrane region" description="Helical" evidence="2">
    <location>
        <begin position="281"/>
        <end position="302"/>
    </location>
</feature>
<evidence type="ECO:0000313" key="4">
    <source>
        <dbReference type="EMBL" id="GAV07502.1"/>
    </source>
</evidence>